<comment type="similarity">
    <text evidence="1 7">Belongs to the OSBP family.</text>
</comment>
<feature type="region of interest" description="Disordered" evidence="8">
    <location>
        <begin position="1322"/>
        <end position="1403"/>
    </location>
</feature>
<dbReference type="GO" id="GO:0005635">
    <property type="term" value="C:nuclear envelope"/>
    <property type="evidence" value="ECO:0007669"/>
    <property type="project" value="TreeGrafter"/>
</dbReference>
<dbReference type="PROSITE" id="PS50003">
    <property type="entry name" value="PH_DOMAIN"/>
    <property type="match status" value="1"/>
</dbReference>
<feature type="region of interest" description="Disordered" evidence="8">
    <location>
        <begin position="426"/>
        <end position="522"/>
    </location>
</feature>
<feature type="repeat" description="ANK" evidence="6">
    <location>
        <begin position="138"/>
        <end position="163"/>
    </location>
</feature>
<evidence type="ECO:0000256" key="9">
    <source>
        <dbReference type="SAM" id="Phobius"/>
    </source>
</evidence>
<dbReference type="InterPro" id="IPR037239">
    <property type="entry name" value="OSBP_sf"/>
</dbReference>
<dbReference type="Pfam" id="PF12796">
    <property type="entry name" value="Ank_2"/>
    <property type="match status" value="1"/>
</dbReference>
<feature type="compositionally biased region" description="Polar residues" evidence="8">
    <location>
        <begin position="477"/>
        <end position="492"/>
    </location>
</feature>
<keyword evidence="9" id="KW-0812">Transmembrane</keyword>
<accession>A0A0K6GDS5</accession>
<dbReference type="SUPFAM" id="SSF50729">
    <property type="entry name" value="PH domain-like"/>
    <property type="match status" value="1"/>
</dbReference>
<dbReference type="GO" id="GO:0030011">
    <property type="term" value="P:maintenance of cell polarity"/>
    <property type="evidence" value="ECO:0007669"/>
    <property type="project" value="TreeGrafter"/>
</dbReference>
<dbReference type="SMART" id="SM00248">
    <property type="entry name" value="ANK"/>
    <property type="match status" value="3"/>
</dbReference>
<dbReference type="GO" id="GO:0006897">
    <property type="term" value="P:endocytosis"/>
    <property type="evidence" value="ECO:0007669"/>
    <property type="project" value="TreeGrafter"/>
</dbReference>
<evidence type="ECO:0000256" key="3">
    <source>
        <dbReference type="ARBA" id="ARBA00022553"/>
    </source>
</evidence>
<protein>
    <recommendedName>
        <fullName evidence="10">PH domain-containing protein</fullName>
    </recommendedName>
</protein>
<evidence type="ECO:0000256" key="8">
    <source>
        <dbReference type="SAM" id="MobiDB-lite"/>
    </source>
</evidence>
<dbReference type="PROSITE" id="PS50088">
    <property type="entry name" value="ANK_REPEAT"/>
    <property type="match status" value="2"/>
</dbReference>
<dbReference type="EMBL" id="CYGV01001725">
    <property type="protein sequence ID" value="CUA76635.1"/>
    <property type="molecule type" value="Genomic_DNA"/>
</dbReference>
<evidence type="ECO:0000256" key="7">
    <source>
        <dbReference type="RuleBase" id="RU003844"/>
    </source>
</evidence>
<dbReference type="Proteomes" id="UP000044841">
    <property type="component" value="Unassembled WGS sequence"/>
</dbReference>
<dbReference type="Gene3D" id="1.25.40.20">
    <property type="entry name" value="Ankyrin repeat-containing domain"/>
    <property type="match status" value="1"/>
</dbReference>
<dbReference type="GO" id="GO:0032934">
    <property type="term" value="F:sterol binding"/>
    <property type="evidence" value="ECO:0007669"/>
    <property type="project" value="TreeGrafter"/>
</dbReference>
<keyword evidence="4" id="KW-0445">Lipid transport</keyword>
<dbReference type="CDD" id="cd13292">
    <property type="entry name" value="PH_Osh1p_Osh2p_yeast"/>
    <property type="match status" value="1"/>
</dbReference>
<evidence type="ECO:0000256" key="5">
    <source>
        <dbReference type="ARBA" id="ARBA00023121"/>
    </source>
</evidence>
<evidence type="ECO:0000259" key="10">
    <source>
        <dbReference type="PROSITE" id="PS50003"/>
    </source>
</evidence>
<dbReference type="GO" id="GO:0097038">
    <property type="term" value="C:perinuclear endoplasmic reticulum"/>
    <property type="evidence" value="ECO:0007669"/>
    <property type="project" value="TreeGrafter"/>
</dbReference>
<dbReference type="GO" id="GO:0006869">
    <property type="term" value="P:lipid transport"/>
    <property type="evidence" value="ECO:0007669"/>
    <property type="project" value="UniProtKB-KW"/>
</dbReference>
<dbReference type="FunFam" id="2.40.160.120:FF:000017">
    <property type="entry name" value="Oxysterol-binding protein homolog C2F12.05c"/>
    <property type="match status" value="1"/>
</dbReference>
<name>A0A0K6GDS5_9AGAM</name>
<dbReference type="Gene3D" id="2.40.160.120">
    <property type="match status" value="1"/>
</dbReference>
<dbReference type="GO" id="GO:0005886">
    <property type="term" value="C:plasma membrane"/>
    <property type="evidence" value="ECO:0007669"/>
    <property type="project" value="TreeGrafter"/>
</dbReference>
<dbReference type="InterPro" id="IPR001849">
    <property type="entry name" value="PH_domain"/>
</dbReference>
<dbReference type="Gene3D" id="2.30.29.30">
    <property type="entry name" value="Pleckstrin-homology domain (PH domain)/Phosphotyrosine-binding domain (PTB)"/>
    <property type="match status" value="1"/>
</dbReference>
<evidence type="ECO:0000313" key="12">
    <source>
        <dbReference type="Proteomes" id="UP000044841"/>
    </source>
</evidence>
<gene>
    <name evidence="11" type="ORF">RSOLAG22IIIB_12413</name>
</gene>
<dbReference type="InterPro" id="IPR002110">
    <property type="entry name" value="Ankyrin_rpt"/>
</dbReference>
<keyword evidence="6" id="KW-0040">ANK repeat</keyword>
<feature type="domain" description="PH" evidence="10">
    <location>
        <begin position="313"/>
        <end position="420"/>
    </location>
</feature>
<dbReference type="GO" id="GO:0034727">
    <property type="term" value="P:piecemeal microautophagy of the nucleus"/>
    <property type="evidence" value="ECO:0007669"/>
    <property type="project" value="TreeGrafter"/>
</dbReference>
<evidence type="ECO:0000256" key="2">
    <source>
        <dbReference type="ARBA" id="ARBA00022448"/>
    </source>
</evidence>
<dbReference type="InterPro" id="IPR036770">
    <property type="entry name" value="Ankyrin_rpt-contain_sf"/>
</dbReference>
<dbReference type="Pfam" id="PF00169">
    <property type="entry name" value="PH"/>
    <property type="match status" value="1"/>
</dbReference>
<feature type="region of interest" description="Disordered" evidence="8">
    <location>
        <begin position="1"/>
        <end position="38"/>
    </location>
</feature>
<feature type="compositionally biased region" description="Polar residues" evidence="8">
    <location>
        <begin position="1374"/>
        <end position="1383"/>
    </location>
</feature>
<organism evidence="11 12">
    <name type="scientific">Rhizoctonia solani</name>
    <dbReference type="NCBI Taxonomy" id="456999"/>
    <lineage>
        <taxon>Eukaryota</taxon>
        <taxon>Fungi</taxon>
        <taxon>Dikarya</taxon>
        <taxon>Basidiomycota</taxon>
        <taxon>Agaricomycotina</taxon>
        <taxon>Agaricomycetes</taxon>
        <taxon>Cantharellales</taxon>
        <taxon>Ceratobasidiaceae</taxon>
        <taxon>Rhizoctonia</taxon>
    </lineage>
</organism>
<feature type="transmembrane region" description="Helical" evidence="9">
    <location>
        <begin position="1248"/>
        <end position="1271"/>
    </location>
</feature>
<dbReference type="SMART" id="SM00233">
    <property type="entry name" value="PH"/>
    <property type="match status" value="1"/>
</dbReference>
<dbReference type="SUPFAM" id="SSF144000">
    <property type="entry name" value="Oxysterol-binding protein-like"/>
    <property type="match status" value="1"/>
</dbReference>
<proteinExistence type="inferred from homology"/>
<dbReference type="InterPro" id="IPR000648">
    <property type="entry name" value="Oxysterol-bd"/>
</dbReference>
<keyword evidence="9" id="KW-0472">Membrane</keyword>
<feature type="compositionally biased region" description="Polar residues" evidence="8">
    <location>
        <begin position="1"/>
        <end position="17"/>
    </location>
</feature>
<keyword evidence="12" id="KW-1185">Reference proteome</keyword>
<dbReference type="PANTHER" id="PTHR10972">
    <property type="entry name" value="OXYSTEROL-BINDING PROTEIN-RELATED"/>
    <property type="match status" value="1"/>
</dbReference>
<keyword evidence="3" id="KW-0597">Phosphoprotein</keyword>
<keyword evidence="2" id="KW-0813">Transport</keyword>
<evidence type="ECO:0000313" key="11">
    <source>
        <dbReference type="EMBL" id="CUA76635.1"/>
    </source>
</evidence>
<dbReference type="PANTHER" id="PTHR10972:SF205">
    <property type="entry name" value="OXYSTEROL-BINDING PROTEIN 1"/>
    <property type="match status" value="1"/>
</dbReference>
<dbReference type="GO" id="GO:0006887">
    <property type="term" value="P:exocytosis"/>
    <property type="evidence" value="ECO:0007669"/>
    <property type="project" value="TreeGrafter"/>
</dbReference>
<feature type="compositionally biased region" description="Low complexity" evidence="8">
    <location>
        <begin position="463"/>
        <end position="476"/>
    </location>
</feature>
<dbReference type="PROSITE" id="PS01013">
    <property type="entry name" value="OSBP"/>
    <property type="match status" value="1"/>
</dbReference>
<dbReference type="InterPro" id="IPR011993">
    <property type="entry name" value="PH-like_dom_sf"/>
</dbReference>
<evidence type="ECO:0000256" key="6">
    <source>
        <dbReference type="PROSITE-ProRule" id="PRU00023"/>
    </source>
</evidence>
<dbReference type="InterPro" id="IPR018494">
    <property type="entry name" value="Oxysterol-bd_CS"/>
</dbReference>
<dbReference type="PROSITE" id="PS50297">
    <property type="entry name" value="ANK_REP_REGION"/>
    <property type="match status" value="2"/>
</dbReference>
<keyword evidence="9" id="KW-1133">Transmembrane helix</keyword>
<dbReference type="Pfam" id="PF01237">
    <property type="entry name" value="Oxysterol_BP"/>
    <property type="match status" value="1"/>
</dbReference>
<dbReference type="SUPFAM" id="SSF48403">
    <property type="entry name" value="Ankyrin repeat"/>
    <property type="match status" value="1"/>
</dbReference>
<feature type="compositionally biased region" description="Basic and acidic residues" evidence="8">
    <location>
        <begin position="1325"/>
        <end position="1334"/>
    </location>
</feature>
<dbReference type="GO" id="GO:0005829">
    <property type="term" value="C:cytosol"/>
    <property type="evidence" value="ECO:0007669"/>
    <property type="project" value="TreeGrafter"/>
</dbReference>
<feature type="region of interest" description="Disordered" evidence="8">
    <location>
        <begin position="1218"/>
        <end position="1246"/>
    </location>
</feature>
<reference evidence="11 12" key="1">
    <citation type="submission" date="2015-07" db="EMBL/GenBank/DDBJ databases">
        <authorList>
            <person name="Noorani M."/>
        </authorList>
    </citation>
    <scope>NUCLEOTIDE SEQUENCE [LARGE SCALE GENOMIC DNA]</scope>
    <source>
        <strain evidence="11">BBA 69670</strain>
    </source>
</reference>
<feature type="repeat" description="ANK" evidence="6">
    <location>
        <begin position="242"/>
        <end position="274"/>
    </location>
</feature>
<evidence type="ECO:0000256" key="4">
    <source>
        <dbReference type="ARBA" id="ARBA00023055"/>
    </source>
</evidence>
<feature type="compositionally biased region" description="Low complexity" evidence="8">
    <location>
        <begin position="1220"/>
        <end position="1238"/>
    </location>
</feature>
<keyword evidence="5" id="KW-0446">Lipid-binding</keyword>
<evidence type="ECO:0000256" key="1">
    <source>
        <dbReference type="ARBA" id="ARBA00008842"/>
    </source>
</evidence>
<sequence length="1403" mass="156212">MIRTFRTVSSCGRQGDSTDADVPRLAKSRPPLWGGSSNSPPCSQWPLLHPPKASHPLWQVKLLAALRGGELAQIQGFLNDIRPSYGRKSDVGSTDSSNLEEKAATILHFAIRGASCETVELVLSNKYISPNMYCAADPGFTAIHLASSLGRADILKILLDQDAADDTVLDNRNRSAVDLAKDQKTLNVLRDSQEAFRRGFLTALSHYITSPAQPNNVSDSSELLWYLRSPRIRLLDLSVLESGTTLLHEAVKRRDQTLVEAAVHAGADVFVRDQRGRGLLDGDKDKDGERIRAFLLQYLNQDVTLIGTTLNEPPSHKGYLSKYANMAKGYNTRWFVLKDDMLSYYRSREDEGLAVRGAVSVRTARVKTTPGDKLRFEIHAHAPSAQSGHATPTAGQKWYMKANHPGEVARWVQMISRSIEFYQQKDRQLPVPGSDADSIKSTNDGSKRTKSLRSSVDILRGWSSRSNHSASRSRASVNQPTGPMESNASQISHDAADTLGNPDDDTRSHSSDESGSSTIPHEDRFHLQSRSLQMELDLARQLLDQLTLPLDSSPRLLEVKSALERNLLTVRDGVDQYIMMAGEREAWYAGRVEREADARRMWEENVVTLANQSEWVERELVRSVQINKGQRRVLRTLLNTSGHDDPSTPRATMDMVSPIEEAPVISIPVPEAPAQTTLERPKLLSQISIPDPVHPTIRTPLAVHPAHPEAEDILGGEDSDTDEFFDAIESGVISNLPSAVLPRASLPPSLDIEVYQGYKNLRDRLPISNDNRPPVSLWAVLKGSIGKDLTKISFPVFFNEPTSMLQRMAEDMEFSECLDAAANERDPHKRIAFVAAFAMSNYSSTIGRIAKPFNPMLGETFEYCRFDKQYRYVSEQVSHHPPMSACWAESPHWNYYGEVDAKNKFMGKSFEIRPTGVAHADLKLPKEWAPEYPTAKGEPEFECGKVIEHYSWKKVTTNVSGFIVGQPTIDHYGDMTVTNHRTGDTCLLTFKPRGWRARDSFEIKGTIQDVSGRVTWEIAGRWNSQLLARPAGTGAGDLLPDADSSTSQYVLLWKNTEKPTAPFNLTPFAITLNDCPDTLSPFLPPTDCRIRPDQRAFEMGRYERANELKSDQEDFQRATRRRREAGEIPPHKPRWFTEAVDEDSGERVWQPSRREDRLEYWAERERVYKEGGKGNVQWKDVDEIFISEEPSSTFWIIDTTSVSDTFTTTATFTLWVPLNTPSTTPAPASSSTRAEPSENPAPRSNTPVIAGSVIGSLLGASLVFTCLVFYYKRRVRQTTVQPRTKAPDTPFGSEHALLDLAAEPAPHPGNIEPWVAPAVVRRSNKARDEARQDPDSSSPRAEPAPRVESLRAGALGTLSMGAPPVERSADLGRRTQSNLQVEGSETHRFSAIPRPTSHGHGTS</sequence>